<gene>
    <name evidence="11" type="ORF">GCM10022222_60870</name>
</gene>
<keyword evidence="3" id="KW-0808">Transferase</keyword>
<evidence type="ECO:0000313" key="11">
    <source>
        <dbReference type="EMBL" id="GAA3568623.1"/>
    </source>
</evidence>
<dbReference type="InterPro" id="IPR000719">
    <property type="entry name" value="Prot_kinase_dom"/>
</dbReference>
<comment type="caution">
    <text evidence="11">The sequence shown here is derived from an EMBL/GenBank/DDBJ whole genome shotgun (WGS) entry which is preliminary data.</text>
</comment>
<evidence type="ECO:0000256" key="2">
    <source>
        <dbReference type="ARBA" id="ARBA00022527"/>
    </source>
</evidence>
<feature type="domain" description="Protein kinase" evidence="10">
    <location>
        <begin position="42"/>
        <end position="295"/>
    </location>
</feature>
<feature type="transmembrane region" description="Helical" evidence="9">
    <location>
        <begin position="326"/>
        <end position="349"/>
    </location>
</feature>
<name>A0ABP6XL97_9PSEU</name>
<sequence>MAATRGRTSICANPTEEPDPVTDEQTRPNDPAAGARVVAGRYLLLAELGRGGMGVVWRAQDQVIGRPVAIKELRLSPEQGHDGAAISERVLREVRAGGRLNDPAVVTVFDVVNDGGATWIVMELVEAPTLADLVRRFGPMPAQQVAVIGEQVLSALQAAHAAGIVHRDVKPANIMVAQDGRVKLTDFGIAHSIDDPRLTVTGTLVGSPAFMAPERVEGREAMPESDLWSLGATLFFAVEGIVAFERPTTAATLHAVMTETPYPTRAQGPVAAVVAGLLVAQPEARLTAPQARALLATATGHDRRTPPPGTVAIPQPPARKAHRDRWVAAGAVLVVAALVGGFFLGLPVWSPAEDAQQLETVTYGPDGYLKTSISTTDLCYNVVIQPGVVISSDSSGDCDKNHTLEVYDNAKALPSDSSYGSDDSELAAYPGVEELSKAAEARCEIAFHSTVVPEKQRGDLVYRALVPSQKEWELAPENDTSSPVRDFYCVLTRADNGQIPAQITTKVK</sequence>
<dbReference type="InterPro" id="IPR017441">
    <property type="entry name" value="Protein_kinase_ATP_BS"/>
</dbReference>
<dbReference type="PROSITE" id="PS00107">
    <property type="entry name" value="PROTEIN_KINASE_ATP"/>
    <property type="match status" value="1"/>
</dbReference>
<reference evidence="12" key="1">
    <citation type="journal article" date="2019" name="Int. J. Syst. Evol. Microbiol.">
        <title>The Global Catalogue of Microorganisms (GCM) 10K type strain sequencing project: providing services to taxonomists for standard genome sequencing and annotation.</title>
        <authorList>
            <consortium name="The Broad Institute Genomics Platform"/>
            <consortium name="The Broad Institute Genome Sequencing Center for Infectious Disease"/>
            <person name="Wu L."/>
            <person name="Ma J."/>
        </authorList>
    </citation>
    <scope>NUCLEOTIDE SEQUENCE [LARGE SCALE GENOMIC DNA]</scope>
    <source>
        <strain evidence="12">JCM 16898</strain>
    </source>
</reference>
<dbReference type="Gene3D" id="3.30.200.20">
    <property type="entry name" value="Phosphorylase Kinase, domain 1"/>
    <property type="match status" value="1"/>
</dbReference>
<evidence type="ECO:0000256" key="4">
    <source>
        <dbReference type="ARBA" id="ARBA00022741"/>
    </source>
</evidence>
<keyword evidence="5 11" id="KW-0418">Kinase</keyword>
<dbReference type="Pfam" id="PF00069">
    <property type="entry name" value="Pkinase"/>
    <property type="match status" value="1"/>
</dbReference>
<dbReference type="SUPFAM" id="SSF56112">
    <property type="entry name" value="Protein kinase-like (PK-like)"/>
    <property type="match status" value="1"/>
</dbReference>
<dbReference type="PANTHER" id="PTHR43289">
    <property type="entry name" value="MITOGEN-ACTIVATED PROTEIN KINASE KINASE KINASE 20-RELATED"/>
    <property type="match status" value="1"/>
</dbReference>
<evidence type="ECO:0000259" key="10">
    <source>
        <dbReference type="PROSITE" id="PS50011"/>
    </source>
</evidence>
<feature type="compositionally biased region" description="Polar residues" evidence="8">
    <location>
        <begin position="1"/>
        <end position="12"/>
    </location>
</feature>
<keyword evidence="6 7" id="KW-0067">ATP-binding</keyword>
<keyword evidence="12" id="KW-1185">Reference proteome</keyword>
<keyword evidence="2" id="KW-0723">Serine/threonine-protein kinase</keyword>
<keyword evidence="9" id="KW-1133">Transmembrane helix</keyword>
<dbReference type="PANTHER" id="PTHR43289:SF6">
    <property type="entry name" value="SERINE_THREONINE-PROTEIN KINASE NEKL-3"/>
    <property type="match status" value="1"/>
</dbReference>
<keyword evidence="9" id="KW-0812">Transmembrane</keyword>
<dbReference type="InterPro" id="IPR011009">
    <property type="entry name" value="Kinase-like_dom_sf"/>
</dbReference>
<organism evidence="11 12">
    <name type="scientific">Amycolatopsis ultiminotia</name>
    <dbReference type="NCBI Taxonomy" id="543629"/>
    <lineage>
        <taxon>Bacteria</taxon>
        <taxon>Bacillati</taxon>
        <taxon>Actinomycetota</taxon>
        <taxon>Actinomycetes</taxon>
        <taxon>Pseudonocardiales</taxon>
        <taxon>Pseudonocardiaceae</taxon>
        <taxon>Amycolatopsis</taxon>
    </lineage>
</organism>
<dbReference type="EC" id="2.7.11.1" evidence="1"/>
<evidence type="ECO:0000256" key="1">
    <source>
        <dbReference type="ARBA" id="ARBA00012513"/>
    </source>
</evidence>
<dbReference type="CDD" id="cd14014">
    <property type="entry name" value="STKc_PknB_like"/>
    <property type="match status" value="1"/>
</dbReference>
<evidence type="ECO:0000256" key="3">
    <source>
        <dbReference type="ARBA" id="ARBA00022679"/>
    </source>
</evidence>
<dbReference type="GO" id="GO:0016301">
    <property type="term" value="F:kinase activity"/>
    <property type="evidence" value="ECO:0007669"/>
    <property type="project" value="UniProtKB-KW"/>
</dbReference>
<feature type="binding site" evidence="7">
    <location>
        <position position="71"/>
    </location>
    <ligand>
        <name>ATP</name>
        <dbReference type="ChEBI" id="CHEBI:30616"/>
    </ligand>
</feature>
<keyword evidence="4 7" id="KW-0547">Nucleotide-binding</keyword>
<accession>A0ABP6XL97</accession>
<dbReference type="Gene3D" id="1.10.510.10">
    <property type="entry name" value="Transferase(Phosphotransferase) domain 1"/>
    <property type="match status" value="1"/>
</dbReference>
<evidence type="ECO:0000313" key="12">
    <source>
        <dbReference type="Proteomes" id="UP001500689"/>
    </source>
</evidence>
<evidence type="ECO:0000256" key="5">
    <source>
        <dbReference type="ARBA" id="ARBA00022777"/>
    </source>
</evidence>
<evidence type="ECO:0000256" key="9">
    <source>
        <dbReference type="SAM" id="Phobius"/>
    </source>
</evidence>
<dbReference type="EMBL" id="BAAAZN010000015">
    <property type="protein sequence ID" value="GAA3568623.1"/>
    <property type="molecule type" value="Genomic_DNA"/>
</dbReference>
<keyword evidence="9" id="KW-0472">Membrane</keyword>
<feature type="region of interest" description="Disordered" evidence="8">
    <location>
        <begin position="1"/>
        <end position="32"/>
    </location>
</feature>
<dbReference type="PROSITE" id="PS00108">
    <property type="entry name" value="PROTEIN_KINASE_ST"/>
    <property type="match status" value="1"/>
</dbReference>
<dbReference type="SMART" id="SM00220">
    <property type="entry name" value="S_TKc"/>
    <property type="match status" value="1"/>
</dbReference>
<protein>
    <recommendedName>
        <fullName evidence="1">non-specific serine/threonine protein kinase</fullName>
        <ecNumber evidence="1">2.7.11.1</ecNumber>
    </recommendedName>
</protein>
<evidence type="ECO:0000256" key="8">
    <source>
        <dbReference type="SAM" id="MobiDB-lite"/>
    </source>
</evidence>
<proteinExistence type="predicted"/>
<evidence type="ECO:0000256" key="7">
    <source>
        <dbReference type="PROSITE-ProRule" id="PRU10141"/>
    </source>
</evidence>
<dbReference type="Proteomes" id="UP001500689">
    <property type="component" value="Unassembled WGS sequence"/>
</dbReference>
<dbReference type="PROSITE" id="PS50011">
    <property type="entry name" value="PROTEIN_KINASE_DOM"/>
    <property type="match status" value="1"/>
</dbReference>
<evidence type="ECO:0000256" key="6">
    <source>
        <dbReference type="ARBA" id="ARBA00022840"/>
    </source>
</evidence>
<dbReference type="InterPro" id="IPR008271">
    <property type="entry name" value="Ser/Thr_kinase_AS"/>
</dbReference>